<dbReference type="Proteomes" id="UP001383192">
    <property type="component" value="Unassembled WGS sequence"/>
</dbReference>
<dbReference type="EMBL" id="JAYKXP010000012">
    <property type="protein sequence ID" value="KAK7051668.1"/>
    <property type="molecule type" value="Genomic_DNA"/>
</dbReference>
<gene>
    <name evidence="2" type="ORF">VNI00_004647</name>
</gene>
<evidence type="ECO:0008006" key="4">
    <source>
        <dbReference type="Google" id="ProtNLM"/>
    </source>
</evidence>
<keyword evidence="1" id="KW-0175">Coiled coil</keyword>
<accession>A0AAW0DJG4</accession>
<reference evidence="2 3" key="1">
    <citation type="submission" date="2024-01" db="EMBL/GenBank/DDBJ databases">
        <title>A draft genome for a cacao thread blight-causing isolate of Paramarasmius palmivorus.</title>
        <authorList>
            <person name="Baruah I.K."/>
            <person name="Bukari Y."/>
            <person name="Amoako-Attah I."/>
            <person name="Meinhardt L.W."/>
            <person name="Bailey B.A."/>
            <person name="Cohen S.P."/>
        </authorList>
    </citation>
    <scope>NUCLEOTIDE SEQUENCE [LARGE SCALE GENOMIC DNA]</scope>
    <source>
        <strain evidence="2 3">GH-12</strain>
    </source>
</reference>
<evidence type="ECO:0000313" key="2">
    <source>
        <dbReference type="EMBL" id="KAK7051668.1"/>
    </source>
</evidence>
<evidence type="ECO:0000256" key="1">
    <source>
        <dbReference type="SAM" id="Coils"/>
    </source>
</evidence>
<protein>
    <recommendedName>
        <fullName evidence="4">F-box domain-containing protein</fullName>
    </recommendedName>
</protein>
<dbReference type="AlphaFoldDB" id="A0AAW0DJG4"/>
<organism evidence="2 3">
    <name type="scientific">Paramarasmius palmivorus</name>
    <dbReference type="NCBI Taxonomy" id="297713"/>
    <lineage>
        <taxon>Eukaryota</taxon>
        <taxon>Fungi</taxon>
        <taxon>Dikarya</taxon>
        <taxon>Basidiomycota</taxon>
        <taxon>Agaricomycotina</taxon>
        <taxon>Agaricomycetes</taxon>
        <taxon>Agaricomycetidae</taxon>
        <taxon>Agaricales</taxon>
        <taxon>Marasmiineae</taxon>
        <taxon>Marasmiaceae</taxon>
        <taxon>Paramarasmius</taxon>
    </lineage>
</organism>
<comment type="caution">
    <text evidence="2">The sequence shown here is derived from an EMBL/GenBank/DDBJ whole genome shotgun (WGS) entry which is preliminary data.</text>
</comment>
<proteinExistence type="predicted"/>
<name>A0AAW0DJG4_9AGAR</name>
<keyword evidence="3" id="KW-1185">Reference proteome</keyword>
<feature type="coiled-coil region" evidence="1">
    <location>
        <begin position="50"/>
        <end position="91"/>
    </location>
</feature>
<evidence type="ECO:0000313" key="3">
    <source>
        <dbReference type="Proteomes" id="UP001383192"/>
    </source>
</evidence>
<sequence length="618" mass="69833">MLTGDDTRPAVDSGGVLCANCEVKILPERSYPPLPWNIVRSNQIPSKAEMSRILDAMQEEEKELQSYDKEIERLLHTVNRLKADREQLHRTVEMRRSCSAPIRKLPAEIMGRIFDLVIIMSNYSLSIEKAGHDSDQDEASTGLRITAIALTLSHVSFRWRNIALSQRSIWSRISMGLVEGMSRDLSPLLQLYLDNAAGHPLRVKIKNGTEMVHDSSRLSVEEVRSHLGRGGLRLFQMLTRYFPSCEVLALDFLHPKVFLYTMTTPTSFPLLHTLICNTSEPISSWHEVGGSPAIPQFWNAVREAPLLRDVRLNETGQSRHQEYIPWRRLTSLSVDRIDSYADFRFAISRTHQLEVLRIGQGYQSISEHNTTPPALDEIRPIYLPRLWKVDLFNSVPQSAHYTLASLNAPFIRDLRVCIDNIDSGESECWDFGSLYSMIGRSTCRLTRLSLSVLPFGIWGESFTLLVKVLKFLPLLEYLELRTAQTSGPVEEPSADNETQPFLCSIFSLLAVTSSSSRVLLPRLEDLRVTEQLSASVQTITTVLDIVEERSVTGLATIGRTDVTPLTNVLIGIRPSSSCWRKAKDRQPIPNRPVAALEKRMAALEMDGTKCSVITYFRK</sequence>